<organism evidence="1">
    <name type="scientific">bioreactor metagenome</name>
    <dbReference type="NCBI Taxonomy" id="1076179"/>
    <lineage>
        <taxon>unclassified sequences</taxon>
        <taxon>metagenomes</taxon>
        <taxon>ecological metagenomes</taxon>
    </lineage>
</organism>
<protein>
    <submittedName>
        <fullName evidence="1">Uncharacterized protein</fullName>
    </submittedName>
</protein>
<evidence type="ECO:0000313" key="1">
    <source>
        <dbReference type="EMBL" id="MPN40556.1"/>
    </source>
</evidence>
<reference evidence="1" key="1">
    <citation type="submission" date="2019-08" db="EMBL/GenBank/DDBJ databases">
        <authorList>
            <person name="Kucharzyk K."/>
            <person name="Murdoch R.W."/>
            <person name="Higgins S."/>
            <person name="Loffler F."/>
        </authorList>
    </citation>
    <scope>NUCLEOTIDE SEQUENCE</scope>
</reference>
<dbReference type="EMBL" id="VSSQ01097050">
    <property type="protein sequence ID" value="MPN40556.1"/>
    <property type="molecule type" value="Genomic_DNA"/>
</dbReference>
<comment type="caution">
    <text evidence="1">The sequence shown here is derived from an EMBL/GenBank/DDBJ whole genome shotgun (WGS) entry which is preliminary data.</text>
</comment>
<dbReference type="AlphaFoldDB" id="A0A645HPR0"/>
<proteinExistence type="predicted"/>
<name>A0A645HPR0_9ZZZZ</name>
<sequence length="148" mass="15418">MVAAGHAVTDHILGVLRGQRLAGRRVGVPVILAHGFEHPAGHRLKGPGVVGEELLQVQLIAVLDVDFVKPGPVGRGNVVRRDRLPAPEVVGHAGEGFAAGVAFGRHGLNPGLVIKPGVEFGGHEIIERGDFFGGFPALVDDVFARSPA</sequence>
<gene>
    <name evidence="1" type="ORF">SDC9_188094</name>
</gene>
<accession>A0A645HPR0</accession>